<reference evidence="3" key="1">
    <citation type="journal article" date="2020" name="Stud. Mycol.">
        <title>101 Dothideomycetes genomes: A test case for predicting lifestyles and emergence of pathogens.</title>
        <authorList>
            <person name="Haridas S."/>
            <person name="Albert R."/>
            <person name="Binder M."/>
            <person name="Bloem J."/>
            <person name="LaButti K."/>
            <person name="Salamov A."/>
            <person name="Andreopoulos B."/>
            <person name="Baker S."/>
            <person name="Barry K."/>
            <person name="Bills G."/>
            <person name="Bluhm B."/>
            <person name="Cannon C."/>
            <person name="Castanera R."/>
            <person name="Culley D."/>
            <person name="Daum C."/>
            <person name="Ezra D."/>
            <person name="Gonzalez J."/>
            <person name="Henrissat B."/>
            <person name="Kuo A."/>
            <person name="Liang C."/>
            <person name="Lipzen A."/>
            <person name="Lutzoni F."/>
            <person name="Magnuson J."/>
            <person name="Mondo S."/>
            <person name="Nolan M."/>
            <person name="Ohm R."/>
            <person name="Pangilinan J."/>
            <person name="Park H.-J."/>
            <person name="Ramirez L."/>
            <person name="Alfaro M."/>
            <person name="Sun H."/>
            <person name="Tritt A."/>
            <person name="Yoshinaga Y."/>
            <person name="Zwiers L.-H."/>
            <person name="Turgeon B."/>
            <person name="Goodwin S."/>
            <person name="Spatafora J."/>
            <person name="Crous P."/>
            <person name="Grigoriev I."/>
        </authorList>
    </citation>
    <scope>NUCLEOTIDE SEQUENCE [LARGE SCALE GENOMIC DNA]</scope>
    <source>
        <strain evidence="3">CBS 304.66</strain>
    </source>
</reference>
<gene>
    <name evidence="2" type="ORF">CC78DRAFT_582709</name>
</gene>
<evidence type="ECO:0000313" key="3">
    <source>
        <dbReference type="Proteomes" id="UP000800093"/>
    </source>
</evidence>
<comment type="caution">
    <text evidence="2">The sequence shown here is derived from an EMBL/GenBank/DDBJ whole genome shotgun (WGS) entry which is preliminary data.</text>
</comment>
<organism evidence="2 3">
    <name type="scientific">Lojkania enalia</name>
    <dbReference type="NCBI Taxonomy" id="147567"/>
    <lineage>
        <taxon>Eukaryota</taxon>
        <taxon>Fungi</taxon>
        <taxon>Dikarya</taxon>
        <taxon>Ascomycota</taxon>
        <taxon>Pezizomycotina</taxon>
        <taxon>Dothideomycetes</taxon>
        <taxon>Pleosporomycetidae</taxon>
        <taxon>Pleosporales</taxon>
        <taxon>Pleosporales incertae sedis</taxon>
        <taxon>Lojkania</taxon>
    </lineage>
</organism>
<name>A0A9P4N7L9_9PLEO</name>
<dbReference type="AlphaFoldDB" id="A0A9P4N7L9"/>
<dbReference type="Proteomes" id="UP000800093">
    <property type="component" value="Unassembled WGS sequence"/>
</dbReference>
<dbReference type="EMBL" id="ML986641">
    <property type="protein sequence ID" value="KAF2262406.1"/>
    <property type="molecule type" value="Genomic_DNA"/>
</dbReference>
<feature type="region of interest" description="Disordered" evidence="1">
    <location>
        <begin position="58"/>
        <end position="89"/>
    </location>
</feature>
<accession>A0A9P4N7L9</accession>
<feature type="region of interest" description="Disordered" evidence="1">
    <location>
        <begin position="1"/>
        <end position="34"/>
    </location>
</feature>
<keyword evidence="3" id="KW-1185">Reference proteome</keyword>
<protein>
    <submittedName>
        <fullName evidence="2">Uncharacterized protein</fullName>
    </submittedName>
</protein>
<proteinExistence type="predicted"/>
<feature type="compositionally biased region" description="Pro residues" evidence="1">
    <location>
        <begin position="1"/>
        <end position="21"/>
    </location>
</feature>
<evidence type="ECO:0000313" key="2">
    <source>
        <dbReference type="EMBL" id="KAF2262406.1"/>
    </source>
</evidence>
<feature type="compositionally biased region" description="Basic and acidic residues" evidence="1">
    <location>
        <begin position="77"/>
        <end position="89"/>
    </location>
</feature>
<evidence type="ECO:0000256" key="1">
    <source>
        <dbReference type="SAM" id="MobiDB-lite"/>
    </source>
</evidence>
<sequence>MPTPSNPSNPPTKSPQSPANPPTRTSILPSNPWAVPPGLYILPNGTLIYLHGRSQFWAPSSTSRPALAPNGNLDAGRGQHAEPDEKKIA</sequence>
<dbReference type="OrthoDB" id="10558978at2759"/>